<gene>
    <name evidence="2" type="ORF">GAP41_06720</name>
</gene>
<keyword evidence="1" id="KW-0732">Signal</keyword>
<evidence type="ECO:0000313" key="2">
    <source>
        <dbReference type="EMBL" id="KAB4244288.1"/>
    </source>
</evidence>
<protein>
    <recommendedName>
        <fullName evidence="4">Secreted protein</fullName>
    </recommendedName>
</protein>
<reference evidence="2 3" key="1">
    <citation type="journal article" date="2019" name="Nat. Med.">
        <title>A library of human gut bacterial isolates paired with longitudinal multiomics data enables mechanistic microbiome research.</title>
        <authorList>
            <person name="Poyet M."/>
            <person name="Groussin M."/>
            <person name="Gibbons S.M."/>
            <person name="Avila-Pacheco J."/>
            <person name="Jiang X."/>
            <person name="Kearney S.M."/>
            <person name="Perrotta A.R."/>
            <person name="Berdy B."/>
            <person name="Zhao S."/>
            <person name="Lieberman T.D."/>
            <person name="Swanson P.K."/>
            <person name="Smith M."/>
            <person name="Roesemann S."/>
            <person name="Alexander J.E."/>
            <person name="Rich S.A."/>
            <person name="Livny J."/>
            <person name="Vlamakis H."/>
            <person name="Clish C."/>
            <person name="Bullock K."/>
            <person name="Deik A."/>
            <person name="Scott J."/>
            <person name="Pierce K.A."/>
            <person name="Xavier R.J."/>
            <person name="Alm E.J."/>
        </authorList>
    </citation>
    <scope>NUCLEOTIDE SEQUENCE [LARGE SCALE GENOMIC DNA]</scope>
    <source>
        <strain evidence="2 3">BIOML-A6</strain>
    </source>
</reference>
<feature type="chain" id="PRO_5029885188" description="Secreted protein" evidence="1">
    <location>
        <begin position="26"/>
        <end position="81"/>
    </location>
</feature>
<accession>A0A7J5IC17</accession>
<evidence type="ECO:0000256" key="1">
    <source>
        <dbReference type="SAM" id="SignalP"/>
    </source>
</evidence>
<evidence type="ECO:0000313" key="3">
    <source>
        <dbReference type="Proteomes" id="UP000431575"/>
    </source>
</evidence>
<dbReference type="AlphaFoldDB" id="A0A7J5IC17"/>
<sequence>MSAVCPCLIGSAVESALCTWLSAFAVLALPAIQNAPKCSCRSYIRSTRTPLLFFPFGRWWAAGRSFPFSKASLHGAVGCKV</sequence>
<evidence type="ECO:0008006" key="4">
    <source>
        <dbReference type="Google" id="ProtNLM"/>
    </source>
</evidence>
<feature type="signal peptide" evidence="1">
    <location>
        <begin position="1"/>
        <end position="25"/>
    </location>
</feature>
<dbReference type="Proteomes" id="UP000431575">
    <property type="component" value="Unassembled WGS sequence"/>
</dbReference>
<name>A0A7J5IC17_BACUN</name>
<comment type="caution">
    <text evidence="2">The sequence shown here is derived from an EMBL/GenBank/DDBJ whole genome shotgun (WGS) entry which is preliminary data.</text>
</comment>
<organism evidence="2 3">
    <name type="scientific">Bacteroides uniformis</name>
    <dbReference type="NCBI Taxonomy" id="820"/>
    <lineage>
        <taxon>Bacteria</taxon>
        <taxon>Pseudomonadati</taxon>
        <taxon>Bacteroidota</taxon>
        <taxon>Bacteroidia</taxon>
        <taxon>Bacteroidales</taxon>
        <taxon>Bacteroidaceae</taxon>
        <taxon>Bacteroides</taxon>
    </lineage>
</organism>
<proteinExistence type="predicted"/>
<dbReference type="EMBL" id="WCTM01000003">
    <property type="protein sequence ID" value="KAB4244288.1"/>
    <property type="molecule type" value="Genomic_DNA"/>
</dbReference>